<reference evidence="7" key="1">
    <citation type="submission" date="2017-09" db="EMBL/GenBank/DDBJ databases">
        <title>Depth-based differentiation of microbial function through sediment-hosted aquifers and enrichment of novel symbionts in the deep terrestrial subsurface.</title>
        <authorList>
            <person name="Probst A.J."/>
            <person name="Ladd B."/>
            <person name="Jarett J.K."/>
            <person name="Geller-Mcgrath D.E."/>
            <person name="Sieber C.M.K."/>
            <person name="Emerson J.B."/>
            <person name="Anantharaman K."/>
            <person name="Thomas B.C."/>
            <person name="Malmstrom R."/>
            <person name="Stieglmeier M."/>
            <person name="Klingl A."/>
            <person name="Woyke T."/>
            <person name="Ryan C.M."/>
            <person name="Banfield J.F."/>
        </authorList>
    </citation>
    <scope>NUCLEOTIDE SEQUENCE [LARGE SCALE GENOMIC DNA]</scope>
</reference>
<dbReference type="Proteomes" id="UP000229385">
    <property type="component" value="Unassembled WGS sequence"/>
</dbReference>
<comment type="subcellular location">
    <subcellularLocation>
        <location evidence="5">Cytoplasm</location>
    </subcellularLocation>
</comment>
<comment type="subunit">
    <text evidence="5">Homodimer.</text>
</comment>
<evidence type="ECO:0000256" key="2">
    <source>
        <dbReference type="ARBA" id="ARBA00022679"/>
    </source>
</evidence>
<dbReference type="HAMAP" id="MF_00658">
    <property type="entry name" value="23SrRNA_methyltr_H"/>
    <property type="match status" value="1"/>
</dbReference>
<evidence type="ECO:0000313" key="7">
    <source>
        <dbReference type="Proteomes" id="UP000229385"/>
    </source>
</evidence>
<comment type="catalytic activity">
    <reaction evidence="5">
        <text>pseudouridine(1915) in 23S rRNA + S-adenosyl-L-methionine = N(3)-methylpseudouridine(1915) in 23S rRNA + S-adenosyl-L-homocysteine + H(+)</text>
        <dbReference type="Rhea" id="RHEA:42752"/>
        <dbReference type="Rhea" id="RHEA-COMP:10221"/>
        <dbReference type="Rhea" id="RHEA-COMP:10222"/>
        <dbReference type="ChEBI" id="CHEBI:15378"/>
        <dbReference type="ChEBI" id="CHEBI:57856"/>
        <dbReference type="ChEBI" id="CHEBI:59789"/>
        <dbReference type="ChEBI" id="CHEBI:65314"/>
        <dbReference type="ChEBI" id="CHEBI:74486"/>
        <dbReference type="EC" id="2.1.1.177"/>
    </reaction>
</comment>
<dbReference type="GO" id="GO:0070038">
    <property type="term" value="F:rRNA (pseudouridine-N3-)-methyltransferase activity"/>
    <property type="evidence" value="ECO:0007669"/>
    <property type="project" value="UniProtKB-UniRule"/>
</dbReference>
<feature type="binding site" evidence="5">
    <location>
        <begin position="125"/>
        <end position="130"/>
    </location>
    <ligand>
        <name>S-adenosyl-L-methionine</name>
        <dbReference type="ChEBI" id="CHEBI:59789"/>
    </ligand>
</feature>
<sequence>MLDITIITVGATKDPALKNLEEKYLTFLKLYAKVNMRHINALPFASEFDRERVTQKEAEHLLNTLPDHGRVILLSEHGTTYTSDTFSKKLIAWTEHESQPITFIFAGPLGPHTSLYEKANTELSLSPLTMPHELALIVLLEQLYRAGTILNGKTYHY</sequence>
<gene>
    <name evidence="5" type="primary">rlmH</name>
    <name evidence="6" type="ORF">CO174_02375</name>
</gene>
<dbReference type="CDD" id="cd18081">
    <property type="entry name" value="RlmH-like"/>
    <property type="match status" value="1"/>
</dbReference>
<dbReference type="EC" id="2.1.1.177" evidence="5"/>
<evidence type="ECO:0000256" key="5">
    <source>
        <dbReference type="HAMAP-Rule" id="MF_00658"/>
    </source>
</evidence>
<dbReference type="SUPFAM" id="SSF75217">
    <property type="entry name" value="alpha/beta knot"/>
    <property type="match status" value="1"/>
</dbReference>
<accession>A0A2M7XCK7</accession>
<dbReference type="InterPro" id="IPR029026">
    <property type="entry name" value="tRNA_m1G_MTases_N"/>
</dbReference>
<protein>
    <recommendedName>
        <fullName evidence="5">Ribosomal RNA large subunit methyltransferase H</fullName>
        <ecNumber evidence="5">2.1.1.177</ecNumber>
    </recommendedName>
    <alternativeName>
        <fullName evidence="5">23S rRNA (pseudouridine1915-N3)-methyltransferase</fullName>
    </alternativeName>
    <alternativeName>
        <fullName evidence="5">23S rRNA m3Psi1915 methyltransferase</fullName>
    </alternativeName>
    <alternativeName>
        <fullName evidence="5">rRNA (pseudouridine-N3-)-methyltransferase RlmH</fullName>
    </alternativeName>
</protein>
<comment type="similarity">
    <text evidence="4 5">Belongs to the RNA methyltransferase RlmH family.</text>
</comment>
<dbReference type="AlphaFoldDB" id="A0A2M7XCK7"/>
<dbReference type="EMBL" id="PFWU01000029">
    <property type="protein sequence ID" value="PJA45617.1"/>
    <property type="molecule type" value="Genomic_DNA"/>
</dbReference>
<dbReference type="PANTHER" id="PTHR33603">
    <property type="entry name" value="METHYLTRANSFERASE"/>
    <property type="match status" value="1"/>
</dbReference>
<name>A0A2M7XCK7_9BACT</name>
<organism evidence="6 7">
    <name type="scientific">Candidatus Uhrbacteria bacterium CG_4_9_14_3_um_filter_50_9</name>
    <dbReference type="NCBI Taxonomy" id="1975035"/>
    <lineage>
        <taxon>Bacteria</taxon>
        <taxon>Candidatus Uhriibacteriota</taxon>
    </lineage>
</organism>
<comment type="function">
    <text evidence="5">Specifically methylates the pseudouridine at position 1915 (m3Psi1915) in 23S rRNA.</text>
</comment>
<evidence type="ECO:0000313" key="6">
    <source>
        <dbReference type="EMBL" id="PJA45617.1"/>
    </source>
</evidence>
<dbReference type="PANTHER" id="PTHR33603:SF1">
    <property type="entry name" value="RIBOSOMAL RNA LARGE SUBUNIT METHYLTRANSFERASE H"/>
    <property type="match status" value="1"/>
</dbReference>
<keyword evidence="5" id="KW-0963">Cytoplasm</keyword>
<evidence type="ECO:0000256" key="3">
    <source>
        <dbReference type="ARBA" id="ARBA00022691"/>
    </source>
</evidence>
<feature type="binding site" evidence="5">
    <location>
        <position position="106"/>
    </location>
    <ligand>
        <name>S-adenosyl-L-methionine</name>
        <dbReference type="ChEBI" id="CHEBI:59789"/>
    </ligand>
</feature>
<evidence type="ECO:0000256" key="4">
    <source>
        <dbReference type="ARBA" id="ARBA00038303"/>
    </source>
</evidence>
<dbReference type="GO" id="GO:0005737">
    <property type="term" value="C:cytoplasm"/>
    <property type="evidence" value="ECO:0007669"/>
    <property type="project" value="UniProtKB-SubCell"/>
</dbReference>
<evidence type="ECO:0000256" key="1">
    <source>
        <dbReference type="ARBA" id="ARBA00022603"/>
    </source>
</evidence>
<keyword evidence="1 5" id="KW-0489">Methyltransferase</keyword>
<proteinExistence type="inferred from homology"/>
<dbReference type="Pfam" id="PF02590">
    <property type="entry name" value="SPOUT_MTase"/>
    <property type="match status" value="1"/>
</dbReference>
<comment type="caution">
    <text evidence="6">The sequence shown here is derived from an EMBL/GenBank/DDBJ whole genome shotgun (WGS) entry which is preliminary data.</text>
</comment>
<keyword evidence="2 5" id="KW-0808">Transferase</keyword>
<dbReference type="PIRSF" id="PIRSF004505">
    <property type="entry name" value="MT_bac"/>
    <property type="match status" value="1"/>
</dbReference>
<dbReference type="InterPro" id="IPR003742">
    <property type="entry name" value="RlmH-like"/>
</dbReference>
<dbReference type="Gene3D" id="3.40.1280.10">
    <property type="match status" value="1"/>
</dbReference>
<feature type="binding site" evidence="5">
    <location>
        <position position="74"/>
    </location>
    <ligand>
        <name>S-adenosyl-L-methionine</name>
        <dbReference type="ChEBI" id="CHEBI:59789"/>
    </ligand>
</feature>
<keyword evidence="3 5" id="KW-0949">S-adenosyl-L-methionine</keyword>
<keyword evidence="5" id="KW-0698">rRNA processing</keyword>
<dbReference type="InterPro" id="IPR029028">
    <property type="entry name" value="Alpha/beta_knot_MTases"/>
</dbReference>